<dbReference type="PANTHER" id="PTHR21240">
    <property type="entry name" value="2-AMINO-3-CARBOXYLMUCONATE-6-SEMIALDEHYDE DECARBOXYLASE"/>
    <property type="match status" value="1"/>
</dbReference>
<keyword evidence="1 3" id="KW-0456">Lyase</keyword>
<dbReference type="Proteomes" id="UP000727456">
    <property type="component" value="Unassembled WGS sequence"/>
</dbReference>
<dbReference type="InterPro" id="IPR032465">
    <property type="entry name" value="ACMSD"/>
</dbReference>
<gene>
    <name evidence="3" type="ORF">FHS31_000893</name>
</gene>
<evidence type="ECO:0000259" key="2">
    <source>
        <dbReference type="Pfam" id="PF04909"/>
    </source>
</evidence>
<sequence length="335" mass="37525">MIIDCHGHVTAPTQLWSYKAQILSHRGSHGRGGVRVSDDEIRAAVNRKEMAPCGHLDMLHKHKTDYQLISPRPFQMMSSFEPARVVHWFAEECNKIIHRQMELFPDTFFGVCGLPQVAGEPIENTLPELEQCIKAGFKGCMLNPDPYENTGTHPPGLGERYWYPLYEKLCELDVPAHIHATGSRQDREPYSLHFINEETTAVYGLATSNVFTDFPDLKIVVSHGGGAVPYQLGRFIAGNVYSGGDFLKGFSKLYFDTVLYTEGALRLLIETVGAEHCLFGSECPGVGSQYDPRTPGTEHTMDDIAPVIAGFDWLSDAEKKMIFEDNARRLFKLDV</sequence>
<evidence type="ECO:0000313" key="3">
    <source>
        <dbReference type="EMBL" id="NIJ07297.1"/>
    </source>
</evidence>
<protein>
    <submittedName>
        <fullName evidence="3">4-oxalmesaconate hydratase/OH-DDVA meta-cleavage compound hydrolase</fullName>
        <ecNumber evidence="3">4.2.1.83</ecNumber>
    </submittedName>
</protein>
<dbReference type="SUPFAM" id="SSF51556">
    <property type="entry name" value="Metallo-dependent hydrolases"/>
    <property type="match status" value="1"/>
</dbReference>
<feature type="domain" description="Amidohydrolase-related" evidence="2">
    <location>
        <begin position="3"/>
        <end position="333"/>
    </location>
</feature>
<reference evidence="3 4" key="1">
    <citation type="submission" date="2020-03" db="EMBL/GenBank/DDBJ databases">
        <title>Genomic Encyclopedia of Type Strains, Phase III (KMG-III): the genomes of soil and plant-associated and newly described type strains.</title>
        <authorList>
            <person name="Whitman W."/>
        </authorList>
    </citation>
    <scope>NUCLEOTIDE SEQUENCE [LARGE SCALE GENOMIC DNA]</scope>
    <source>
        <strain evidence="3 4">CECT 8804</strain>
    </source>
</reference>
<dbReference type="PANTHER" id="PTHR21240:SF28">
    <property type="entry name" value="ISO-OROTATE DECARBOXYLASE (EUROFUNG)"/>
    <property type="match status" value="1"/>
</dbReference>
<dbReference type="EMBL" id="JAAOZC010000002">
    <property type="protein sequence ID" value="NIJ07297.1"/>
    <property type="molecule type" value="Genomic_DNA"/>
</dbReference>
<proteinExistence type="predicted"/>
<dbReference type="Gene3D" id="3.20.20.140">
    <property type="entry name" value="Metal-dependent hydrolases"/>
    <property type="match status" value="1"/>
</dbReference>
<dbReference type="Pfam" id="PF04909">
    <property type="entry name" value="Amidohydro_2"/>
    <property type="match status" value="1"/>
</dbReference>
<dbReference type="GO" id="GO:0016787">
    <property type="term" value="F:hydrolase activity"/>
    <property type="evidence" value="ECO:0007669"/>
    <property type="project" value="UniProtKB-KW"/>
</dbReference>
<evidence type="ECO:0000256" key="1">
    <source>
        <dbReference type="ARBA" id="ARBA00023239"/>
    </source>
</evidence>
<dbReference type="RefSeq" id="WP_167072176.1">
    <property type="nucleotide sequence ID" value="NZ_JAAOZC010000002.1"/>
</dbReference>
<keyword evidence="4" id="KW-1185">Reference proteome</keyword>
<dbReference type="GO" id="GO:0047584">
    <property type="term" value="F:4-oxalmesaconate hydratase activity"/>
    <property type="evidence" value="ECO:0007669"/>
    <property type="project" value="UniProtKB-EC"/>
</dbReference>
<organism evidence="3 4">
    <name type="scientific">Sphingomonas vulcanisoli</name>
    <dbReference type="NCBI Taxonomy" id="1658060"/>
    <lineage>
        <taxon>Bacteria</taxon>
        <taxon>Pseudomonadati</taxon>
        <taxon>Pseudomonadota</taxon>
        <taxon>Alphaproteobacteria</taxon>
        <taxon>Sphingomonadales</taxon>
        <taxon>Sphingomonadaceae</taxon>
        <taxon>Sphingomonas</taxon>
    </lineage>
</organism>
<comment type="caution">
    <text evidence="3">The sequence shown here is derived from an EMBL/GenBank/DDBJ whole genome shotgun (WGS) entry which is preliminary data.</text>
</comment>
<accession>A0ABX0TP34</accession>
<name>A0ABX0TP34_9SPHN</name>
<keyword evidence="3" id="KW-0378">Hydrolase</keyword>
<dbReference type="InterPro" id="IPR006680">
    <property type="entry name" value="Amidohydro-rel"/>
</dbReference>
<dbReference type="InterPro" id="IPR032466">
    <property type="entry name" value="Metal_Hydrolase"/>
</dbReference>
<dbReference type="EC" id="4.2.1.83" evidence="3"/>
<evidence type="ECO:0000313" key="4">
    <source>
        <dbReference type="Proteomes" id="UP000727456"/>
    </source>
</evidence>